<dbReference type="GO" id="GO:0006811">
    <property type="term" value="P:monoatomic ion transport"/>
    <property type="evidence" value="ECO:0007669"/>
    <property type="project" value="UniProtKB-KW"/>
</dbReference>
<feature type="transmembrane region" description="Helical" evidence="10">
    <location>
        <begin position="140"/>
        <end position="157"/>
    </location>
</feature>
<keyword evidence="5 10" id="KW-0812">Transmembrane</keyword>
<feature type="transmembrane region" description="Helical" evidence="10">
    <location>
        <begin position="312"/>
        <end position="337"/>
    </location>
</feature>
<feature type="transmembrane region" description="Helical" evidence="10">
    <location>
        <begin position="22"/>
        <end position="55"/>
    </location>
</feature>
<comment type="subcellular location">
    <subcellularLocation>
        <location evidence="1">Cell membrane</location>
        <topology evidence="1">Multi-pass membrane protein</topology>
    </subcellularLocation>
</comment>
<name>A0A497XNN9_9AQUI</name>
<keyword evidence="3" id="KW-0050">Antiport</keyword>
<dbReference type="InterPro" id="IPR048279">
    <property type="entry name" value="MdtK-like"/>
</dbReference>
<dbReference type="Pfam" id="PF01554">
    <property type="entry name" value="MatE"/>
    <property type="match status" value="2"/>
</dbReference>
<proteinExistence type="predicted"/>
<evidence type="ECO:0000256" key="1">
    <source>
        <dbReference type="ARBA" id="ARBA00004651"/>
    </source>
</evidence>
<evidence type="ECO:0000256" key="9">
    <source>
        <dbReference type="ARBA" id="ARBA00031636"/>
    </source>
</evidence>
<protein>
    <recommendedName>
        <fullName evidence="9">Multidrug-efflux transporter</fullName>
    </recommendedName>
</protein>
<dbReference type="CDD" id="cd13137">
    <property type="entry name" value="MATE_NorM_like"/>
    <property type="match status" value="1"/>
</dbReference>
<feature type="transmembrane region" description="Helical" evidence="10">
    <location>
        <begin position="357"/>
        <end position="379"/>
    </location>
</feature>
<evidence type="ECO:0000313" key="12">
    <source>
        <dbReference type="Proteomes" id="UP000267841"/>
    </source>
</evidence>
<organism evidence="11 12">
    <name type="scientific">Hydrogenivirga caldilitoris</name>
    <dbReference type="NCBI Taxonomy" id="246264"/>
    <lineage>
        <taxon>Bacteria</taxon>
        <taxon>Pseudomonadati</taxon>
        <taxon>Aquificota</taxon>
        <taxon>Aquificia</taxon>
        <taxon>Aquificales</taxon>
        <taxon>Aquificaceae</taxon>
        <taxon>Hydrogenivirga</taxon>
    </lineage>
</organism>
<keyword evidence="2" id="KW-0813">Transport</keyword>
<feature type="transmembrane region" description="Helical" evidence="10">
    <location>
        <begin position="279"/>
        <end position="300"/>
    </location>
</feature>
<dbReference type="Proteomes" id="UP000267841">
    <property type="component" value="Unassembled WGS sequence"/>
</dbReference>
<keyword evidence="6 10" id="KW-1133">Transmembrane helix</keyword>
<dbReference type="GO" id="GO:0042910">
    <property type="term" value="F:xenobiotic transmembrane transporter activity"/>
    <property type="evidence" value="ECO:0007669"/>
    <property type="project" value="InterPro"/>
</dbReference>
<gene>
    <name evidence="11" type="ORF">BCF55_0128</name>
</gene>
<dbReference type="EMBL" id="RCCJ01000001">
    <property type="protein sequence ID" value="RLJ69871.1"/>
    <property type="molecule type" value="Genomic_DNA"/>
</dbReference>
<feature type="transmembrane region" description="Helical" evidence="10">
    <location>
        <begin position="93"/>
        <end position="120"/>
    </location>
</feature>
<dbReference type="NCBIfam" id="TIGR00797">
    <property type="entry name" value="matE"/>
    <property type="match status" value="1"/>
</dbReference>
<keyword evidence="12" id="KW-1185">Reference proteome</keyword>
<accession>A0A497XNN9</accession>
<dbReference type="PANTHER" id="PTHR43298:SF2">
    <property type="entry name" value="FMN_FAD EXPORTER YEEO-RELATED"/>
    <property type="match status" value="1"/>
</dbReference>
<dbReference type="OrthoDB" id="62420at2"/>
<dbReference type="RefSeq" id="WP_121008787.1">
    <property type="nucleotide sequence ID" value="NZ_RCCJ01000001.1"/>
</dbReference>
<keyword evidence="8 10" id="KW-0472">Membrane</keyword>
<keyword evidence="4" id="KW-1003">Cell membrane</keyword>
<evidence type="ECO:0000256" key="8">
    <source>
        <dbReference type="ARBA" id="ARBA00023136"/>
    </source>
</evidence>
<feature type="transmembrane region" description="Helical" evidence="10">
    <location>
        <begin position="386"/>
        <end position="406"/>
    </location>
</feature>
<keyword evidence="7" id="KW-0406">Ion transport</keyword>
<dbReference type="InterPro" id="IPR050222">
    <property type="entry name" value="MATE_MdtK"/>
</dbReference>
<dbReference type="InterPro" id="IPR002528">
    <property type="entry name" value="MATE_fam"/>
</dbReference>
<feature type="transmembrane region" description="Helical" evidence="10">
    <location>
        <begin position="61"/>
        <end position="81"/>
    </location>
</feature>
<evidence type="ECO:0000256" key="7">
    <source>
        <dbReference type="ARBA" id="ARBA00023065"/>
    </source>
</evidence>
<feature type="transmembrane region" description="Helical" evidence="10">
    <location>
        <begin position="418"/>
        <end position="436"/>
    </location>
</feature>
<comment type="caution">
    <text evidence="11">The sequence shown here is derived from an EMBL/GenBank/DDBJ whole genome shotgun (WGS) entry which is preliminary data.</text>
</comment>
<evidence type="ECO:0000256" key="3">
    <source>
        <dbReference type="ARBA" id="ARBA00022449"/>
    </source>
</evidence>
<feature type="transmembrane region" description="Helical" evidence="10">
    <location>
        <begin position="199"/>
        <end position="217"/>
    </location>
</feature>
<evidence type="ECO:0000256" key="2">
    <source>
        <dbReference type="ARBA" id="ARBA00022448"/>
    </source>
</evidence>
<dbReference type="GO" id="GO:0015297">
    <property type="term" value="F:antiporter activity"/>
    <property type="evidence" value="ECO:0007669"/>
    <property type="project" value="UniProtKB-KW"/>
</dbReference>
<evidence type="ECO:0000256" key="10">
    <source>
        <dbReference type="SAM" id="Phobius"/>
    </source>
</evidence>
<evidence type="ECO:0000256" key="6">
    <source>
        <dbReference type="ARBA" id="ARBA00022989"/>
    </source>
</evidence>
<dbReference type="PIRSF" id="PIRSF006603">
    <property type="entry name" value="DinF"/>
    <property type="match status" value="1"/>
</dbReference>
<evidence type="ECO:0000256" key="4">
    <source>
        <dbReference type="ARBA" id="ARBA00022475"/>
    </source>
</evidence>
<feature type="transmembrane region" description="Helical" evidence="10">
    <location>
        <begin position="169"/>
        <end position="187"/>
    </location>
</feature>
<evidence type="ECO:0000313" key="11">
    <source>
        <dbReference type="EMBL" id="RLJ69871.1"/>
    </source>
</evidence>
<dbReference type="GO" id="GO:0005886">
    <property type="term" value="C:plasma membrane"/>
    <property type="evidence" value="ECO:0007669"/>
    <property type="project" value="UniProtKB-SubCell"/>
</dbReference>
<sequence>MQRVLINPEAPKSENAKKIIKLAFPIIVVNLLYTVESMFSLVLVSGISASAVAAVGFSLSLLWFIYSLMALSYTGTSVLVAQKVGAGEDPSPVLSSGLLISFLIALPLTFFGKDLVLYLMSLLGASDRVVSLSSEYLTPIFWFITVGFMTNTFYGAFNGAGDTRTPMKVAVLMNVVNISTAYCLIYGKFGLPKLGVQGAGWGIVFSELLAFLIYLYLTRVLKKPFPLLFSVDKETLLKMVRIGTPTAVERAVTSLSFNVFVGFIAHFGDKVLAAHQVGLRIEGISFMVGFGFMVASTVIAGQNYGAKNLPGLIYGVRFTANLTAALMGILGLVLILFPKYLSLPFSRDPEVIRWAVYYLIIVGISQVPMAYAVIFSGALKGMGRTTIPMVVNIASFWLFRIIPSYLFLKFIHSPLVPWTFMTVEMFLRALLFYLAFKRELRRQSPSFSPQPD</sequence>
<feature type="transmembrane region" description="Helical" evidence="10">
    <location>
        <begin position="247"/>
        <end position="267"/>
    </location>
</feature>
<dbReference type="PANTHER" id="PTHR43298">
    <property type="entry name" value="MULTIDRUG RESISTANCE PROTEIN NORM-RELATED"/>
    <property type="match status" value="1"/>
</dbReference>
<evidence type="ECO:0000256" key="5">
    <source>
        <dbReference type="ARBA" id="ARBA00022692"/>
    </source>
</evidence>
<reference evidence="11 12" key="1">
    <citation type="submission" date="2018-10" db="EMBL/GenBank/DDBJ databases">
        <title>Genomic Encyclopedia of Archaeal and Bacterial Type Strains, Phase II (KMG-II): from individual species to whole genera.</title>
        <authorList>
            <person name="Goeker M."/>
        </authorList>
    </citation>
    <scope>NUCLEOTIDE SEQUENCE [LARGE SCALE GENOMIC DNA]</scope>
    <source>
        <strain evidence="11 12">DSM 16510</strain>
    </source>
</reference>
<dbReference type="AlphaFoldDB" id="A0A497XNN9"/>